<dbReference type="GO" id="GO:0005085">
    <property type="term" value="F:guanyl-nucleotide exchange factor activity"/>
    <property type="evidence" value="ECO:0007669"/>
    <property type="project" value="TreeGrafter"/>
</dbReference>
<dbReference type="PANTHER" id="PTHR12673">
    <property type="entry name" value="FACIOGENITAL DYSPLASIA PROTEIN"/>
    <property type="match status" value="1"/>
</dbReference>
<organism evidence="2 3">
    <name type="scientific">Allacma fusca</name>
    <dbReference type="NCBI Taxonomy" id="39272"/>
    <lineage>
        <taxon>Eukaryota</taxon>
        <taxon>Metazoa</taxon>
        <taxon>Ecdysozoa</taxon>
        <taxon>Arthropoda</taxon>
        <taxon>Hexapoda</taxon>
        <taxon>Collembola</taxon>
        <taxon>Symphypleona</taxon>
        <taxon>Sminthuridae</taxon>
        <taxon>Allacma</taxon>
    </lineage>
</organism>
<feature type="domain" description="PH" evidence="1">
    <location>
        <begin position="28"/>
        <end position="123"/>
    </location>
</feature>
<protein>
    <recommendedName>
        <fullName evidence="1">PH domain-containing protein</fullName>
    </recommendedName>
</protein>
<proteinExistence type="predicted"/>
<dbReference type="PANTHER" id="PTHR12673:SF267">
    <property type="entry name" value="PROTEIN CBG10230"/>
    <property type="match status" value="1"/>
</dbReference>
<dbReference type="EMBL" id="CAJVCH010140483">
    <property type="protein sequence ID" value="CAG7726824.1"/>
    <property type="molecule type" value="Genomic_DNA"/>
</dbReference>
<dbReference type="OrthoDB" id="245697at2759"/>
<dbReference type="AlphaFoldDB" id="A0A8J2JWU8"/>
<dbReference type="InterPro" id="IPR001849">
    <property type="entry name" value="PH_domain"/>
</dbReference>
<dbReference type="GO" id="GO:0005737">
    <property type="term" value="C:cytoplasm"/>
    <property type="evidence" value="ECO:0007669"/>
    <property type="project" value="TreeGrafter"/>
</dbReference>
<dbReference type="Proteomes" id="UP000708208">
    <property type="component" value="Unassembled WGS sequence"/>
</dbReference>
<name>A0A8J2JWU8_9HEXA</name>
<dbReference type="InterPro" id="IPR051092">
    <property type="entry name" value="FYVE_RhoGEF_PH"/>
</dbReference>
<accession>A0A8J2JWU8</accession>
<keyword evidence="3" id="KW-1185">Reference proteome</keyword>
<evidence type="ECO:0000259" key="1">
    <source>
        <dbReference type="SMART" id="SM00233"/>
    </source>
</evidence>
<dbReference type="SMART" id="SM00233">
    <property type="entry name" value="PH"/>
    <property type="match status" value="1"/>
</dbReference>
<gene>
    <name evidence="2" type="ORF">AFUS01_LOCUS15709</name>
</gene>
<sequence length="197" mass="23162">MTLINAEKLINLQNRLPNTIVLRTNRFLIKESELLKVCRKELQPRYFALMTDYLLCMTYNASIGAPNMKDLKLRYELPLTGMRISTPSEDYLNEFSVISNTRNFNLVAKSAREKDDCRVCDECYEYLLEEFDEENSERDTAKMNSELGLRNWAIGTHRNHKQRRFIPDPGEQHRLKLWDTCNGERRSKSLGREIGLH</sequence>
<comment type="caution">
    <text evidence="2">The sequence shown here is derived from an EMBL/GenBank/DDBJ whole genome shotgun (WGS) entry which is preliminary data.</text>
</comment>
<evidence type="ECO:0000313" key="2">
    <source>
        <dbReference type="EMBL" id="CAG7726824.1"/>
    </source>
</evidence>
<evidence type="ECO:0000313" key="3">
    <source>
        <dbReference type="Proteomes" id="UP000708208"/>
    </source>
</evidence>
<reference evidence="2" key="1">
    <citation type="submission" date="2021-06" db="EMBL/GenBank/DDBJ databases">
        <authorList>
            <person name="Hodson N. C."/>
            <person name="Mongue J. A."/>
            <person name="Jaron S. K."/>
        </authorList>
    </citation>
    <scope>NUCLEOTIDE SEQUENCE</scope>
</reference>